<comment type="caution">
    <text evidence="1">The sequence shown here is derived from an EMBL/GenBank/DDBJ whole genome shotgun (WGS) entry which is preliminary data.</text>
</comment>
<sequence length="371" mass="42890">MIKICAIHFTQNTKYMGFSNYRKESSERSDSLNWAKQSLIDNTAFCFDSIEGCNQNASNVVTHLIERARVDYNNTTTESDDVVLQNIIKLEGSDTLLRKINFAATFGLNLSYTLYCDEHSTVWLYDISSISSCRFVQAFNTYADFSKWISTIKGWASSKAYREISDLPYFDKELRRAGTAWPTNIDCFISDNCNNPIAILEFQNAKDTSVATHCNNDYFLCKLSGQNQWGYTIYYDDIRRWMSQEILRVQSNLRLFVITWSQNENDFILKEIEIITFPNLPYAQNWPLTNQYKAALHKFANAKKLVNAVEIANKYSTFNLKYQGAAMQSIINNPPLNTKNKTFPLIYYSYKQLIQGKREELPNLFKSLIGV</sequence>
<reference evidence="1" key="1">
    <citation type="submission" date="2019-08" db="EMBL/GenBank/DDBJ databases">
        <authorList>
            <person name="Kucharzyk K."/>
            <person name="Murdoch R.W."/>
            <person name="Higgins S."/>
            <person name="Loffler F."/>
        </authorList>
    </citation>
    <scope>NUCLEOTIDE SEQUENCE</scope>
</reference>
<dbReference type="EMBL" id="VSSQ01009332">
    <property type="protein sequence ID" value="MPM41330.1"/>
    <property type="molecule type" value="Genomic_DNA"/>
</dbReference>
<gene>
    <name evidence="1" type="ORF">SDC9_87982</name>
</gene>
<name>A0A644ZKC5_9ZZZZ</name>
<dbReference type="AlphaFoldDB" id="A0A644ZKC5"/>
<accession>A0A644ZKC5</accession>
<organism evidence="1">
    <name type="scientific">bioreactor metagenome</name>
    <dbReference type="NCBI Taxonomy" id="1076179"/>
    <lineage>
        <taxon>unclassified sequences</taxon>
        <taxon>metagenomes</taxon>
        <taxon>ecological metagenomes</taxon>
    </lineage>
</organism>
<proteinExistence type="predicted"/>
<protein>
    <submittedName>
        <fullName evidence="1">Uncharacterized protein</fullName>
    </submittedName>
</protein>
<evidence type="ECO:0000313" key="1">
    <source>
        <dbReference type="EMBL" id="MPM41330.1"/>
    </source>
</evidence>